<dbReference type="GO" id="GO:0016020">
    <property type="term" value="C:membrane"/>
    <property type="evidence" value="ECO:0007669"/>
    <property type="project" value="UniProtKB-SubCell"/>
</dbReference>
<dbReference type="AlphaFoldDB" id="A0AAU9XN36"/>
<organism evidence="7 8">
    <name type="scientific">Pocillopora meandrina</name>
    <dbReference type="NCBI Taxonomy" id="46732"/>
    <lineage>
        <taxon>Eukaryota</taxon>
        <taxon>Metazoa</taxon>
        <taxon>Cnidaria</taxon>
        <taxon>Anthozoa</taxon>
        <taxon>Hexacorallia</taxon>
        <taxon>Scleractinia</taxon>
        <taxon>Astrocoeniina</taxon>
        <taxon>Pocilloporidae</taxon>
        <taxon>Pocillopora</taxon>
    </lineage>
</organism>
<dbReference type="InterPro" id="IPR051292">
    <property type="entry name" value="Xyl/GlcA_transferase"/>
</dbReference>
<dbReference type="GO" id="GO:0042285">
    <property type="term" value="F:xylosyltransferase activity"/>
    <property type="evidence" value="ECO:0007669"/>
    <property type="project" value="TreeGrafter"/>
</dbReference>
<evidence type="ECO:0000256" key="5">
    <source>
        <dbReference type="ARBA" id="ARBA00023136"/>
    </source>
</evidence>
<name>A0AAU9XN36_9CNID</name>
<comment type="subcellular location">
    <subcellularLocation>
        <location evidence="1">Membrane</location>
        <topology evidence="1">Single-pass type II membrane protein</topology>
    </subcellularLocation>
</comment>
<evidence type="ECO:0000256" key="3">
    <source>
        <dbReference type="ARBA" id="ARBA00022968"/>
    </source>
</evidence>
<accession>A0AAU9XN36</accession>
<evidence type="ECO:0008006" key="9">
    <source>
        <dbReference type="Google" id="ProtNLM"/>
    </source>
</evidence>
<reference evidence="7 8" key="1">
    <citation type="submission" date="2022-05" db="EMBL/GenBank/DDBJ databases">
        <authorList>
            <consortium name="Genoscope - CEA"/>
            <person name="William W."/>
        </authorList>
    </citation>
    <scope>NUCLEOTIDE SEQUENCE [LARGE SCALE GENOMIC DNA]</scope>
</reference>
<protein>
    <recommendedName>
        <fullName evidence="9">Glycosyltransferase family 92 protein</fullName>
    </recommendedName>
</protein>
<keyword evidence="3" id="KW-0735">Signal-anchor</keyword>
<dbReference type="GO" id="GO:0015020">
    <property type="term" value="F:glucuronosyltransferase activity"/>
    <property type="evidence" value="ECO:0007669"/>
    <property type="project" value="TreeGrafter"/>
</dbReference>
<evidence type="ECO:0000256" key="4">
    <source>
        <dbReference type="ARBA" id="ARBA00022989"/>
    </source>
</evidence>
<evidence type="ECO:0000313" key="8">
    <source>
        <dbReference type="Proteomes" id="UP001159428"/>
    </source>
</evidence>
<keyword evidence="5" id="KW-0472">Membrane</keyword>
<evidence type="ECO:0000313" key="7">
    <source>
        <dbReference type="EMBL" id="CAH3151633.1"/>
    </source>
</evidence>
<comment type="caution">
    <text evidence="7">The sequence shown here is derived from an EMBL/GenBank/DDBJ whole genome shotgun (WGS) entry which is preliminary data.</text>
</comment>
<dbReference type="GO" id="GO:0035269">
    <property type="term" value="P:protein O-linked glycosylation via mannose"/>
    <property type="evidence" value="ECO:0007669"/>
    <property type="project" value="TreeGrafter"/>
</dbReference>
<evidence type="ECO:0000256" key="2">
    <source>
        <dbReference type="ARBA" id="ARBA00022692"/>
    </source>
</evidence>
<dbReference type="Proteomes" id="UP001159428">
    <property type="component" value="Unassembled WGS sequence"/>
</dbReference>
<dbReference type="EMBL" id="CALNXJ010000049">
    <property type="protein sequence ID" value="CAH3151633.1"/>
    <property type="molecule type" value="Genomic_DNA"/>
</dbReference>
<evidence type="ECO:0000256" key="1">
    <source>
        <dbReference type="ARBA" id="ARBA00004606"/>
    </source>
</evidence>
<dbReference type="PANTHER" id="PTHR12270:SF52">
    <property type="entry name" value="GLYCOSYLTRANSFERASE-LIKE PROTEIN GNT13-RELATED"/>
    <property type="match status" value="1"/>
</dbReference>
<dbReference type="Pfam" id="PF13896">
    <property type="entry name" value="Glyco_transf_49"/>
    <property type="match status" value="1"/>
</dbReference>
<proteinExistence type="predicted"/>
<keyword evidence="8" id="KW-1185">Reference proteome</keyword>
<keyword evidence="4" id="KW-1133">Transmembrane helix</keyword>
<evidence type="ECO:0000256" key="6">
    <source>
        <dbReference type="ARBA" id="ARBA00023180"/>
    </source>
</evidence>
<gene>
    <name evidence="7" type="ORF">PMEA_00025295</name>
</gene>
<keyword evidence="2" id="KW-0812">Transmembrane</keyword>
<dbReference type="PANTHER" id="PTHR12270">
    <property type="entry name" value="GLYCOSYLTRANSFERASE-RELATED"/>
    <property type="match status" value="1"/>
</dbReference>
<sequence length="558" mass="64680">MASGTRGDCGVANMMLSPKQSVGRDFEEKALSPKTVMLKQKKRTKPQLYERRQHEVTNLLSPHVVESGSLSLRGWWMSHVKWEVIDLKRKSRPDVFSVPCQIHRIVETYQYLSLNSSIPIKGIKFQVTSASWKMERPKDGFLGSYKPFYGARVFVVLSSGKRKLLRLDFQPVSGRVASKKVEFIAPKRDRISSVTVMLGCFGYKGYVTFTDLAVKPLYDSKPLKNHSTDPNKLIEPCPAPTKRPSEKKSDLLTETLYSAMSPNDSDAITLVTQLTFNRISILKRNLRLWNGPLSVAIYVLLEDDDDLKNKKREVRMRLPTHIFSKFSTVSVEIIYGNEVGPLYPINRLRNIAIKNVKTRHVFLIDVDFAPSPDLEFMARNQIFDYDKTRNSTDKRVAFVVPAFDGARHVNSKDLPETKEELVNTVKRKKRLAPFRKIESPLSHSSTNYSRWYHSNESYEVKNYQDKYEPYLILRLTPELPLYDERFKGYGMNKISHVMELYNFVVLPNVWIVHRYHALSPLSFAHLTDPDSRFINRLQRFEFISDLYRKHRIGECKNR</sequence>
<keyword evidence="6" id="KW-0325">Glycoprotein</keyword>